<dbReference type="Gene3D" id="3.80.10.10">
    <property type="entry name" value="Ribonuclease Inhibitor"/>
    <property type="match status" value="1"/>
</dbReference>
<keyword evidence="4" id="KW-1185">Reference proteome</keyword>
<comment type="caution">
    <text evidence="3">The sequence shown here is derived from an EMBL/GenBank/DDBJ whole genome shotgun (WGS) entry which is preliminary data.</text>
</comment>
<feature type="region of interest" description="Disordered" evidence="1">
    <location>
        <begin position="220"/>
        <end position="239"/>
    </location>
</feature>
<evidence type="ECO:0000259" key="2">
    <source>
        <dbReference type="Pfam" id="PF24969"/>
    </source>
</evidence>
<dbReference type="STRING" id="2070753.A0A3A2ZXX5"/>
<proteinExistence type="predicted"/>
<dbReference type="InterPro" id="IPR056867">
    <property type="entry name" value="LRR_15"/>
</dbReference>
<reference evidence="4" key="1">
    <citation type="submission" date="2017-02" db="EMBL/GenBank/DDBJ databases">
        <authorList>
            <person name="Tafer H."/>
            <person name="Lopandic K."/>
        </authorList>
    </citation>
    <scope>NUCLEOTIDE SEQUENCE [LARGE SCALE GENOMIC DNA]</scope>
    <source>
        <strain evidence="4">CBS 366.77</strain>
    </source>
</reference>
<gene>
    <name evidence="3" type="ORF">PHISCL_00005</name>
</gene>
<feature type="domain" description="Leucine-rich repeat" evidence="2">
    <location>
        <begin position="56"/>
        <end position="399"/>
    </location>
</feature>
<dbReference type="InterPro" id="IPR032675">
    <property type="entry name" value="LRR_dom_sf"/>
</dbReference>
<organism evidence="3 4">
    <name type="scientific">Aspergillus sclerotialis</name>
    <dbReference type="NCBI Taxonomy" id="2070753"/>
    <lineage>
        <taxon>Eukaryota</taxon>
        <taxon>Fungi</taxon>
        <taxon>Dikarya</taxon>
        <taxon>Ascomycota</taxon>
        <taxon>Pezizomycotina</taxon>
        <taxon>Eurotiomycetes</taxon>
        <taxon>Eurotiomycetidae</taxon>
        <taxon>Eurotiales</taxon>
        <taxon>Aspergillaceae</taxon>
        <taxon>Aspergillus</taxon>
        <taxon>Aspergillus subgen. Polypaecilum</taxon>
    </lineage>
</organism>
<protein>
    <recommendedName>
        <fullName evidence="2">Leucine-rich repeat domain-containing protein</fullName>
    </recommendedName>
</protein>
<name>A0A3A2ZXX5_9EURO</name>
<accession>A0A3A2ZXX5</accession>
<evidence type="ECO:0000313" key="3">
    <source>
        <dbReference type="EMBL" id="RJE27580.1"/>
    </source>
</evidence>
<dbReference type="EMBL" id="MVGC01000001">
    <property type="protein sequence ID" value="RJE27580.1"/>
    <property type="molecule type" value="Genomic_DNA"/>
</dbReference>
<evidence type="ECO:0000313" key="4">
    <source>
        <dbReference type="Proteomes" id="UP000266188"/>
    </source>
</evidence>
<sequence>MSLFLPNDVWLVVGDFIEDQKDRLNLVFSCRQFHDLFLGSLYRSATLDGWTKTRSFLGAILRRPGLARAVRELDFHSWKPMSLSDDRNPGNYDMAMFADLAKVFSHSEGEYQQWKHDLKNGAGDAWIALLLPLLSNLEHLHLVYPKRSGYLDETLRRAMNGDKPFNAQPAFRRLAEVSLNHMDEGDDSGPGNYLPSQILPFFRFPSMRVFSADSVIEHHPQTDDRKAVSEPLNGSSSIDEIRLSSSNGRQGMGSLVTSCSSLRSFKYQHSDSHALAEGYQPSAFYQSLAGSKNSLETLWLDYYGQHHTFTASGLNESHDEWFGSLVDFTALKDIRIRLPNLLDIRYQNEPTSPLTEVLPSSLESLYVEGCKENNLSILLSQLELVIKDRKTRFPSLARLDVEGFFHDEEDYEDSGYDENSSGEKFIKPRIYESTEALRSTCEKAGIEFYIRDRVVAESMKGSPA</sequence>
<dbReference type="OrthoDB" id="2520703at2759"/>
<dbReference type="Pfam" id="PF24969">
    <property type="entry name" value="LRR_15"/>
    <property type="match status" value="1"/>
</dbReference>
<dbReference type="AlphaFoldDB" id="A0A3A2ZXX5"/>
<dbReference type="Proteomes" id="UP000266188">
    <property type="component" value="Unassembled WGS sequence"/>
</dbReference>
<evidence type="ECO:0000256" key="1">
    <source>
        <dbReference type="SAM" id="MobiDB-lite"/>
    </source>
</evidence>